<keyword evidence="4 6" id="KW-1133">Transmembrane helix</keyword>
<dbReference type="CDD" id="cd06173">
    <property type="entry name" value="MFS_MefA_like"/>
    <property type="match status" value="1"/>
</dbReference>
<evidence type="ECO:0000256" key="5">
    <source>
        <dbReference type="ARBA" id="ARBA00023136"/>
    </source>
</evidence>
<keyword evidence="2" id="KW-1003">Cell membrane</keyword>
<comment type="subcellular location">
    <subcellularLocation>
        <location evidence="1">Cell membrane</location>
        <topology evidence="1">Multi-pass membrane protein</topology>
    </subcellularLocation>
</comment>
<dbReference type="PANTHER" id="PTHR23513">
    <property type="entry name" value="INTEGRAL MEMBRANE EFFLUX PROTEIN-RELATED"/>
    <property type="match status" value="1"/>
</dbReference>
<evidence type="ECO:0000256" key="3">
    <source>
        <dbReference type="ARBA" id="ARBA00022692"/>
    </source>
</evidence>
<organism evidence="8 9">
    <name type="scientific">Catellatospora coxensis</name>
    <dbReference type="NCBI Taxonomy" id="310354"/>
    <lineage>
        <taxon>Bacteria</taxon>
        <taxon>Bacillati</taxon>
        <taxon>Actinomycetota</taxon>
        <taxon>Actinomycetes</taxon>
        <taxon>Micromonosporales</taxon>
        <taxon>Micromonosporaceae</taxon>
        <taxon>Catellatospora</taxon>
    </lineage>
</organism>
<evidence type="ECO:0000259" key="7">
    <source>
        <dbReference type="PROSITE" id="PS50850"/>
    </source>
</evidence>
<feature type="transmembrane region" description="Helical" evidence="6">
    <location>
        <begin position="12"/>
        <end position="37"/>
    </location>
</feature>
<dbReference type="EMBL" id="BONI01000005">
    <property type="protein sequence ID" value="GIG04139.1"/>
    <property type="molecule type" value="Genomic_DNA"/>
</dbReference>
<feature type="domain" description="Major facilitator superfamily (MFS) profile" evidence="7">
    <location>
        <begin position="1"/>
        <end position="400"/>
    </location>
</feature>
<reference evidence="8 9" key="1">
    <citation type="submission" date="2021-01" db="EMBL/GenBank/DDBJ databases">
        <title>Whole genome shotgun sequence of Catellatospora coxensis NBRC 107359.</title>
        <authorList>
            <person name="Komaki H."/>
            <person name="Tamura T."/>
        </authorList>
    </citation>
    <scope>NUCLEOTIDE SEQUENCE [LARGE SCALE GENOMIC DNA]</scope>
    <source>
        <strain evidence="8 9">NBRC 107359</strain>
    </source>
</reference>
<dbReference type="Pfam" id="PF07690">
    <property type="entry name" value="MFS_1"/>
    <property type="match status" value="1"/>
</dbReference>
<dbReference type="PANTHER" id="PTHR23513:SF11">
    <property type="entry name" value="STAPHYLOFERRIN A TRANSPORTER"/>
    <property type="match status" value="1"/>
</dbReference>
<feature type="transmembrane region" description="Helical" evidence="6">
    <location>
        <begin position="311"/>
        <end position="335"/>
    </location>
</feature>
<feature type="transmembrane region" description="Helical" evidence="6">
    <location>
        <begin position="347"/>
        <end position="368"/>
    </location>
</feature>
<evidence type="ECO:0000256" key="2">
    <source>
        <dbReference type="ARBA" id="ARBA00022475"/>
    </source>
</evidence>
<feature type="transmembrane region" description="Helical" evidence="6">
    <location>
        <begin position="152"/>
        <end position="172"/>
    </location>
</feature>
<proteinExistence type="predicted"/>
<dbReference type="Proteomes" id="UP000630887">
    <property type="component" value="Unassembled WGS sequence"/>
</dbReference>
<dbReference type="GO" id="GO:0022857">
    <property type="term" value="F:transmembrane transporter activity"/>
    <property type="evidence" value="ECO:0007669"/>
    <property type="project" value="InterPro"/>
</dbReference>
<protein>
    <submittedName>
        <fullName evidence="8">Putative drug antiporter protein</fullName>
    </submittedName>
</protein>
<dbReference type="GO" id="GO:0005886">
    <property type="term" value="C:plasma membrane"/>
    <property type="evidence" value="ECO:0007669"/>
    <property type="project" value="UniProtKB-SubCell"/>
</dbReference>
<dbReference type="InterPro" id="IPR011701">
    <property type="entry name" value="MFS"/>
</dbReference>
<feature type="transmembrane region" description="Helical" evidence="6">
    <location>
        <begin position="285"/>
        <end position="305"/>
    </location>
</feature>
<keyword evidence="9" id="KW-1185">Reference proteome</keyword>
<comment type="caution">
    <text evidence="8">The sequence shown here is derived from an EMBL/GenBank/DDBJ whole genome shotgun (WGS) entry which is preliminary data.</text>
</comment>
<evidence type="ECO:0000313" key="9">
    <source>
        <dbReference type="Proteomes" id="UP000630887"/>
    </source>
</evidence>
<evidence type="ECO:0000256" key="4">
    <source>
        <dbReference type="ARBA" id="ARBA00022989"/>
    </source>
</evidence>
<evidence type="ECO:0000256" key="1">
    <source>
        <dbReference type="ARBA" id="ARBA00004651"/>
    </source>
</evidence>
<feature type="transmembrane region" description="Helical" evidence="6">
    <location>
        <begin position="86"/>
        <end position="113"/>
    </location>
</feature>
<feature type="transmembrane region" description="Helical" evidence="6">
    <location>
        <begin position="178"/>
        <end position="198"/>
    </location>
</feature>
<evidence type="ECO:0000313" key="8">
    <source>
        <dbReference type="EMBL" id="GIG04139.1"/>
    </source>
</evidence>
<feature type="transmembrane region" description="Helical" evidence="6">
    <location>
        <begin position="255"/>
        <end position="278"/>
    </location>
</feature>
<dbReference type="RefSeq" id="WP_203688714.1">
    <property type="nucleotide sequence ID" value="NZ_BAAALC010000011.1"/>
</dbReference>
<dbReference type="SUPFAM" id="SSF103473">
    <property type="entry name" value="MFS general substrate transporter"/>
    <property type="match status" value="1"/>
</dbReference>
<gene>
    <name evidence="8" type="ORF">Cco03nite_08390</name>
</gene>
<dbReference type="AlphaFoldDB" id="A0A8J3KSC0"/>
<name>A0A8J3KSC0_9ACTN</name>
<dbReference type="PROSITE" id="PS50850">
    <property type="entry name" value="MFS"/>
    <property type="match status" value="1"/>
</dbReference>
<dbReference type="InterPro" id="IPR020846">
    <property type="entry name" value="MFS_dom"/>
</dbReference>
<feature type="transmembrane region" description="Helical" evidence="6">
    <location>
        <begin position="219"/>
        <end position="243"/>
    </location>
</feature>
<keyword evidence="5 6" id="KW-0472">Membrane</keyword>
<dbReference type="Gene3D" id="1.20.1250.20">
    <property type="entry name" value="MFS general substrate transporter like domains"/>
    <property type="match status" value="1"/>
</dbReference>
<evidence type="ECO:0000256" key="6">
    <source>
        <dbReference type="SAM" id="Phobius"/>
    </source>
</evidence>
<feature type="transmembrane region" description="Helical" evidence="6">
    <location>
        <begin position="374"/>
        <end position="394"/>
    </location>
</feature>
<accession>A0A8J3KSC0</accession>
<sequence>MDTPSKRHRADLVRLIAAEAISNIGTRMTFFAVPWLVLVSSGDPVKVGLVAGAETLTYVVSGVLAAPLQDRVGARRTSLWSDVGSVAVMAAIAVVGPHGFGLLLALVAVLGVLRAQGDRAKATMVVPLMGAAGGDYARVAAVREGVLRTSTLAGSSLAGIAVVVFGPIGGIWIDAASYAVAVALMVPVRAAVTAAADAKQAVPYFTALREGFTWFRRNRLMRAVTGMLFFTNLFNQASAVVFVPLWVFETMDDPAALGAVATAYALGLIAGNVLVAWVAPIMPRYPMLVAGYLIGGVPRFIVLALTDDLLVIVAVTLVGGIFMSSLNPTVSAMIYQRTPKEMLSRMGGIITAVAFGGAPLGGLLAGYLVQFLGLSNAILVATGLYFAVTLTPVIGHRLWRELDDTAPPPPKPGDGKPLPALYGLAGAASGPRVSLRYAEGRWTVRARHGLRRLVSERPVQPKNAVAALAWLEAEPVQAAVRAAIDHDRALAEDRTRAVRAQAAILDRHLTELNRALDRG</sequence>
<dbReference type="InterPro" id="IPR036259">
    <property type="entry name" value="MFS_trans_sf"/>
</dbReference>
<keyword evidence="3 6" id="KW-0812">Transmembrane</keyword>